<dbReference type="Gene3D" id="3.40.50.150">
    <property type="entry name" value="Vaccinia Virus protein VP39"/>
    <property type="match status" value="1"/>
</dbReference>
<dbReference type="AlphaFoldDB" id="A0A5R9EJ88"/>
<dbReference type="CDD" id="cd02440">
    <property type="entry name" value="AdoMet_MTases"/>
    <property type="match status" value="1"/>
</dbReference>
<dbReference type="RefSeq" id="WP_138403892.1">
    <property type="nucleotide sequence ID" value="NZ_VBSP01000005.1"/>
</dbReference>
<dbReference type="InterPro" id="IPR050210">
    <property type="entry name" value="tRNA_Adenine-N(6)_MTase"/>
</dbReference>
<dbReference type="Proteomes" id="UP000306420">
    <property type="component" value="Unassembled WGS sequence"/>
</dbReference>
<reference evidence="2 3" key="1">
    <citation type="submission" date="2019-05" db="EMBL/GenBank/DDBJ databases">
        <title>The metagenome of a microbial culture collection derived from dairy environment covers the genomic content of the human microbiome.</title>
        <authorList>
            <person name="Roder T."/>
            <person name="Wuthrich D."/>
            <person name="Sattari Z."/>
            <person name="Von Ah U."/>
            <person name="Bar C."/>
            <person name="Ronchi F."/>
            <person name="Macpherson A.J."/>
            <person name="Ganal-Vonarburg S.C."/>
            <person name="Bruggmann R."/>
            <person name="Vergeres G."/>
        </authorList>
    </citation>
    <scope>NUCLEOTIDE SEQUENCE [LARGE SCALE GENOMIC DNA]</scope>
    <source>
        <strain evidence="2 3">FAM 24227</strain>
    </source>
</reference>
<dbReference type="EMBL" id="VBSP01000005">
    <property type="protein sequence ID" value="TLQ48998.1"/>
    <property type="molecule type" value="Genomic_DNA"/>
</dbReference>
<dbReference type="PANTHER" id="PTHR47739:SF1">
    <property type="entry name" value="TRNA1(VAL) (ADENINE(37)-N6)-METHYLTRANSFERASE"/>
    <property type="match status" value="1"/>
</dbReference>
<dbReference type="GO" id="GO:0032259">
    <property type="term" value="P:methylation"/>
    <property type="evidence" value="ECO:0007669"/>
    <property type="project" value="UniProtKB-KW"/>
</dbReference>
<evidence type="ECO:0000313" key="3">
    <source>
        <dbReference type="Proteomes" id="UP000306420"/>
    </source>
</evidence>
<gene>
    <name evidence="2" type="ORF">FEZ33_02900</name>
</gene>
<proteinExistence type="predicted"/>
<keyword evidence="2" id="KW-0489">Methyltransferase</keyword>
<keyword evidence="2" id="KW-0808">Transferase</keyword>
<sequence>MDVQNKSQLVHSTERVDSFLGGKLGIIQSTEYFTLSVDALLLANFIKLPKGNKFKYLDFCSGNGVIPLLLSQRTEAPLNGIELQEPLVDMARRSAKWNGKEDQITFAQGDINDLKHTQGQLYDIISCNPPYFLAESSNATHRLTSHALARHELMLTMEQWIKKASQIMREKGKLFIVHRPSRLDDLIETLLNHHFSIHRIQFIHPKKDMNANGVLIEAIYRGGRRGVKIEPAIVVHEDNNEYTPTLMAMYNGE</sequence>
<feature type="domain" description="Methyltransferase small" evidence="1">
    <location>
        <begin position="41"/>
        <end position="181"/>
    </location>
</feature>
<dbReference type="SUPFAM" id="SSF53335">
    <property type="entry name" value="S-adenosyl-L-methionine-dependent methyltransferases"/>
    <property type="match status" value="1"/>
</dbReference>
<dbReference type="InterPro" id="IPR029063">
    <property type="entry name" value="SAM-dependent_MTases_sf"/>
</dbReference>
<dbReference type="PANTHER" id="PTHR47739">
    <property type="entry name" value="TRNA1(VAL) (ADENINE(37)-N6)-METHYLTRANSFERASE"/>
    <property type="match status" value="1"/>
</dbReference>
<dbReference type="GO" id="GO:0008168">
    <property type="term" value="F:methyltransferase activity"/>
    <property type="evidence" value="ECO:0007669"/>
    <property type="project" value="UniProtKB-KW"/>
</dbReference>
<evidence type="ECO:0000259" key="1">
    <source>
        <dbReference type="Pfam" id="PF05175"/>
    </source>
</evidence>
<protein>
    <submittedName>
        <fullName evidence="2">tRNA1(Val) (Adenine(37)-N6)-methyltransferase</fullName>
    </submittedName>
</protein>
<dbReference type="Pfam" id="PF05175">
    <property type="entry name" value="MTS"/>
    <property type="match status" value="1"/>
</dbReference>
<name>A0A5R9EJ88_9LACT</name>
<dbReference type="InterPro" id="IPR007848">
    <property type="entry name" value="Small_mtfrase_dom"/>
</dbReference>
<accession>A0A5R9EJ88</accession>
<evidence type="ECO:0000313" key="2">
    <source>
        <dbReference type="EMBL" id="TLQ48998.1"/>
    </source>
</evidence>
<organism evidence="2 3">
    <name type="scientific">Ruoffia tabacinasalis</name>
    <dbReference type="NCBI Taxonomy" id="87458"/>
    <lineage>
        <taxon>Bacteria</taxon>
        <taxon>Bacillati</taxon>
        <taxon>Bacillota</taxon>
        <taxon>Bacilli</taxon>
        <taxon>Lactobacillales</taxon>
        <taxon>Aerococcaceae</taxon>
        <taxon>Ruoffia</taxon>
    </lineage>
</organism>
<dbReference type="OrthoDB" id="9777257at2"/>
<comment type="caution">
    <text evidence="2">The sequence shown here is derived from an EMBL/GenBank/DDBJ whole genome shotgun (WGS) entry which is preliminary data.</text>
</comment>